<feature type="domain" description="DUF4789" evidence="3">
    <location>
        <begin position="187"/>
        <end position="277"/>
    </location>
</feature>
<feature type="signal peptide" evidence="2">
    <location>
        <begin position="1"/>
        <end position="23"/>
    </location>
</feature>
<sequence length="392" mass="43123">MANMGKLVFSCNFCLLLLFMLLCEEITKKSNLMAHARFVPVSKSFRFPSSFEESDLLAQDSKQSNGNTHLTKVLLASQPRRTSSSLNAGSIPESASPDEVISKDLISSSYSTEEDTFSSEVIHADSTSGEGEPAANSPKKAYEDEDLRIALCSNNSSNLGGSPPPITLKLRYDLQAGKCGEVGTTAHCGRNMIFVAEIDSAAYGYCECDFENKIRNREEKQIGRATPFVFHLETNACYALYEQGYCKDGEWLVLSQKEKKSVCEKKRCPSSEKVMKSAGSARNSRRRSKLLTPELWVESSTTSSSQRKARSTPTIDNAVWVPLNGTGPCVQLNKESTEYCDNGEQVLFTVGNTVPKCGVPGREIEGRAIIRNACPPGSFYSIIGRCQPDWDF</sequence>
<proteinExistence type="predicted"/>
<dbReference type="PANTHER" id="PTHR21177:SF4">
    <property type="entry name" value="IP06524P"/>
    <property type="match status" value="1"/>
</dbReference>
<evidence type="ECO:0000256" key="2">
    <source>
        <dbReference type="SAM" id="SignalP"/>
    </source>
</evidence>
<reference evidence="4 5" key="1">
    <citation type="journal article" date="2016" name="Genome Biol. Evol.">
        <title>Gene Family Evolution Reflects Adaptation to Soil Environmental Stressors in the Genome of the Collembolan Orchesella cincta.</title>
        <authorList>
            <person name="Faddeeva-Vakhrusheva A."/>
            <person name="Derks M.F."/>
            <person name="Anvar S.Y."/>
            <person name="Agamennone V."/>
            <person name="Suring W."/>
            <person name="Smit S."/>
            <person name="van Straalen N.M."/>
            <person name="Roelofs D."/>
        </authorList>
    </citation>
    <scope>NUCLEOTIDE SEQUENCE [LARGE SCALE GENOMIC DNA]</scope>
    <source>
        <tissue evidence="4">Mixed pool</tissue>
    </source>
</reference>
<dbReference type="OrthoDB" id="6338576at2759"/>
<evidence type="ECO:0000313" key="4">
    <source>
        <dbReference type="EMBL" id="ODM98841.1"/>
    </source>
</evidence>
<dbReference type="Pfam" id="PF16033">
    <property type="entry name" value="DUF4789"/>
    <property type="match status" value="1"/>
</dbReference>
<accession>A0A1D2N0W1</accession>
<evidence type="ECO:0000313" key="5">
    <source>
        <dbReference type="Proteomes" id="UP000094527"/>
    </source>
</evidence>
<feature type="region of interest" description="Disordered" evidence="1">
    <location>
        <begin position="111"/>
        <end position="140"/>
    </location>
</feature>
<dbReference type="EMBL" id="LJIJ01000318">
    <property type="protein sequence ID" value="ODM98841.1"/>
    <property type="molecule type" value="Genomic_DNA"/>
</dbReference>
<evidence type="ECO:0000259" key="3">
    <source>
        <dbReference type="Pfam" id="PF16033"/>
    </source>
</evidence>
<dbReference type="OMA" id="CECDFEN"/>
<gene>
    <name evidence="4" type="ORF">Ocin01_07848</name>
</gene>
<organism evidence="4 5">
    <name type="scientific">Orchesella cincta</name>
    <name type="common">Springtail</name>
    <name type="synonym">Podura cincta</name>
    <dbReference type="NCBI Taxonomy" id="48709"/>
    <lineage>
        <taxon>Eukaryota</taxon>
        <taxon>Metazoa</taxon>
        <taxon>Ecdysozoa</taxon>
        <taxon>Arthropoda</taxon>
        <taxon>Hexapoda</taxon>
        <taxon>Collembola</taxon>
        <taxon>Entomobryomorpha</taxon>
        <taxon>Entomobryoidea</taxon>
        <taxon>Orchesellidae</taxon>
        <taxon>Orchesellinae</taxon>
        <taxon>Orchesella</taxon>
    </lineage>
</organism>
<dbReference type="InterPro" id="IPR031993">
    <property type="entry name" value="DUF4789"/>
</dbReference>
<comment type="caution">
    <text evidence="4">The sequence shown here is derived from an EMBL/GenBank/DDBJ whole genome shotgun (WGS) entry which is preliminary data.</text>
</comment>
<dbReference type="PANTHER" id="PTHR21177">
    <property type="entry name" value="IP06524P-RELATED"/>
    <property type="match status" value="1"/>
</dbReference>
<keyword evidence="2" id="KW-0732">Signal</keyword>
<dbReference type="Proteomes" id="UP000094527">
    <property type="component" value="Unassembled WGS sequence"/>
</dbReference>
<dbReference type="AlphaFoldDB" id="A0A1D2N0W1"/>
<feature type="chain" id="PRO_5008904848" description="DUF4789 domain-containing protein" evidence="2">
    <location>
        <begin position="24"/>
        <end position="392"/>
    </location>
</feature>
<evidence type="ECO:0000256" key="1">
    <source>
        <dbReference type="SAM" id="MobiDB-lite"/>
    </source>
</evidence>
<keyword evidence="5" id="KW-1185">Reference proteome</keyword>
<protein>
    <recommendedName>
        <fullName evidence="3">DUF4789 domain-containing protein</fullName>
    </recommendedName>
</protein>
<name>A0A1D2N0W1_ORCCI</name>